<dbReference type="GO" id="GO:0016787">
    <property type="term" value="F:hydrolase activity"/>
    <property type="evidence" value="ECO:0007669"/>
    <property type="project" value="UniProtKB-KW"/>
</dbReference>
<dbReference type="Gene3D" id="3.40.50.1820">
    <property type="entry name" value="alpha/beta hydrolase"/>
    <property type="match status" value="1"/>
</dbReference>
<evidence type="ECO:0000313" key="4">
    <source>
        <dbReference type="Proteomes" id="UP000309668"/>
    </source>
</evidence>
<dbReference type="Pfam" id="PF07859">
    <property type="entry name" value="Abhydrolase_3"/>
    <property type="match status" value="1"/>
</dbReference>
<keyword evidence="1 3" id="KW-0378">Hydrolase</keyword>
<evidence type="ECO:0000256" key="1">
    <source>
        <dbReference type="ARBA" id="ARBA00022801"/>
    </source>
</evidence>
<dbReference type="InterPro" id="IPR013094">
    <property type="entry name" value="AB_hydrolase_3"/>
</dbReference>
<dbReference type="AlphaFoldDB" id="A0A5S3P3W2"/>
<proteinExistence type="predicted"/>
<sequence>MPSLRARIVNLLLPRLGIKRFFSEPDKIPGRIAKMRNTAPARPGAKMHRKFAIKEFASRGFPVITIEPKHGATPGAPHLLYLHGGGYVMDAAVIHWSAIGRLCEALGASATVPLYPLAPESTASATLPAMRSVFAELALRYGAQNITLMGDSAGGGMALALAQILAADGAAMPGSLVLFSPWLDATASGEGQAEIEPRDKMLTCAGLTACGALYAGDLPLTDPQVSPLFGSLKALPPMAVFAGTSDILLPDARRLAVRLDEAGRKDCVYHEYDAMFHVWMLFPVPEGRKALAQAVDFIRAQHKKG</sequence>
<dbReference type="PANTHER" id="PTHR48081">
    <property type="entry name" value="AB HYDROLASE SUPERFAMILY PROTEIN C4A8.06C"/>
    <property type="match status" value="1"/>
</dbReference>
<organism evidence="3 4">
    <name type="scientific">Qipengyuania marisflavi</name>
    <dbReference type="NCBI Taxonomy" id="2486356"/>
    <lineage>
        <taxon>Bacteria</taxon>
        <taxon>Pseudomonadati</taxon>
        <taxon>Pseudomonadota</taxon>
        <taxon>Alphaproteobacteria</taxon>
        <taxon>Sphingomonadales</taxon>
        <taxon>Erythrobacteraceae</taxon>
        <taxon>Qipengyuania</taxon>
    </lineage>
</organism>
<feature type="domain" description="Alpha/beta hydrolase fold-3" evidence="2">
    <location>
        <begin position="79"/>
        <end position="280"/>
    </location>
</feature>
<dbReference type="Proteomes" id="UP000309668">
    <property type="component" value="Unassembled WGS sequence"/>
</dbReference>
<accession>A0A5S3P3W2</accession>
<dbReference type="InterPro" id="IPR050300">
    <property type="entry name" value="GDXG_lipolytic_enzyme"/>
</dbReference>
<reference evidence="3 4" key="1">
    <citation type="submission" date="2019-05" db="EMBL/GenBank/DDBJ databases">
        <title>Erythrobacter marisflavi sp. nov., isolated from isolated from water of an estuary environment.</title>
        <authorList>
            <person name="Yoon J.-H."/>
        </authorList>
    </citation>
    <scope>NUCLEOTIDE SEQUENCE [LARGE SCALE GENOMIC DNA]</scope>
    <source>
        <strain evidence="3 4">KEM-5</strain>
    </source>
</reference>
<evidence type="ECO:0000313" key="3">
    <source>
        <dbReference type="EMBL" id="TMM46721.1"/>
    </source>
</evidence>
<dbReference type="RefSeq" id="WP_138618825.1">
    <property type="nucleotide sequence ID" value="NZ_VCAO01000006.1"/>
</dbReference>
<evidence type="ECO:0000259" key="2">
    <source>
        <dbReference type="Pfam" id="PF07859"/>
    </source>
</evidence>
<dbReference type="InterPro" id="IPR029058">
    <property type="entry name" value="AB_hydrolase_fold"/>
</dbReference>
<keyword evidence="4" id="KW-1185">Reference proteome</keyword>
<protein>
    <submittedName>
        <fullName evidence="3">Alpha/beta hydrolase</fullName>
    </submittedName>
</protein>
<dbReference type="SUPFAM" id="SSF53474">
    <property type="entry name" value="alpha/beta-Hydrolases"/>
    <property type="match status" value="1"/>
</dbReference>
<dbReference type="PANTHER" id="PTHR48081:SF8">
    <property type="entry name" value="ALPHA_BETA HYDROLASE FOLD-3 DOMAIN-CONTAINING PROTEIN-RELATED"/>
    <property type="match status" value="1"/>
</dbReference>
<name>A0A5S3P3W2_9SPHN</name>
<comment type="caution">
    <text evidence="3">The sequence shown here is derived from an EMBL/GenBank/DDBJ whole genome shotgun (WGS) entry which is preliminary data.</text>
</comment>
<dbReference type="EMBL" id="VCAO01000006">
    <property type="protein sequence ID" value="TMM46721.1"/>
    <property type="molecule type" value="Genomic_DNA"/>
</dbReference>
<dbReference type="OrthoDB" id="9806180at2"/>
<gene>
    <name evidence="3" type="ORF">FEV51_10840</name>
</gene>